<gene>
    <name evidence="8" type="ORF">HDID_LOCUS9416</name>
</gene>
<evidence type="ECO:0000313" key="10">
    <source>
        <dbReference type="WBParaSite" id="HDID_0000941801-mRNA-1"/>
    </source>
</evidence>
<feature type="compositionally biased region" description="Low complexity" evidence="7">
    <location>
        <begin position="486"/>
        <end position="501"/>
    </location>
</feature>
<dbReference type="Proteomes" id="UP000274504">
    <property type="component" value="Unassembled WGS sequence"/>
</dbReference>
<evidence type="ECO:0000313" key="8">
    <source>
        <dbReference type="EMBL" id="VDL61734.1"/>
    </source>
</evidence>
<dbReference type="STRING" id="6216.A0A0R3SV44"/>
<dbReference type="GO" id="GO:1990907">
    <property type="term" value="C:beta-catenin-TCF complex"/>
    <property type="evidence" value="ECO:0007669"/>
    <property type="project" value="TreeGrafter"/>
</dbReference>
<name>A0A0R3SV44_HYMDI</name>
<evidence type="ECO:0000256" key="7">
    <source>
        <dbReference type="SAM" id="MobiDB-lite"/>
    </source>
</evidence>
<sequence>MAPPPITIAKASFVPQPALPPPPTIQQGFISPSRPTSLTMSACSAFEQHYNQAASHQVPTSTQLPNPTQQQQYLQMASAQRGFVGYPPPPTSVMYGGVQGHGRGSGGTMSRQPSAGYWGYQQIQGQMSGQPGMKRSPYLSSDSVAAVAAVAAMAVGELSGGSMKKCRARFGLEHQNLWCKPCRRKKKCIRFISENEVEDYMPHHGHHPLSHHGPSQGHTPYHPHSAAAAMAFNHQTGSQASGSTPYGIFANAARRQAAATPYSMQKPVGFMPVTAFSGGNGVPGVQTTQRPIPYSQYHSLNKQNYESSYKRPFPSSTIPRQQPNDFPVSQTPAYRGSTTTDTSSSYWGSNSRSVGSATAPTFPTNSNPPNATSRFSASEMMLSQGAEPKSTHLRETQGSNSSLSYPNTTGNNKIMNNNIFPTQTRQQGTSAPSTNGGGGDVRIKREAPPISFGVADVMGFKTEELSNAPAAAPPPTSTVYRGNAASPSTSSCPLRSSPELE</sequence>
<proteinExistence type="predicted"/>
<dbReference type="SMART" id="SM01366">
    <property type="entry name" value="c-clamp"/>
    <property type="match status" value="1"/>
</dbReference>
<organism evidence="10">
    <name type="scientific">Hymenolepis diminuta</name>
    <name type="common">Rat tapeworm</name>
    <dbReference type="NCBI Taxonomy" id="6216"/>
    <lineage>
        <taxon>Eukaryota</taxon>
        <taxon>Metazoa</taxon>
        <taxon>Spiralia</taxon>
        <taxon>Lophotrochozoa</taxon>
        <taxon>Platyhelminthes</taxon>
        <taxon>Cestoda</taxon>
        <taxon>Eucestoda</taxon>
        <taxon>Cyclophyllidea</taxon>
        <taxon>Hymenolepididae</taxon>
        <taxon>Hymenolepis</taxon>
    </lineage>
</organism>
<dbReference type="InterPro" id="IPR024940">
    <property type="entry name" value="TCF/LEF"/>
</dbReference>
<evidence type="ECO:0000256" key="6">
    <source>
        <dbReference type="ARBA" id="ARBA00023242"/>
    </source>
</evidence>
<feature type="region of interest" description="Disordered" evidence="7">
    <location>
        <begin position="466"/>
        <end position="501"/>
    </location>
</feature>
<dbReference type="GO" id="GO:0000785">
    <property type="term" value="C:chromatin"/>
    <property type="evidence" value="ECO:0007669"/>
    <property type="project" value="TreeGrafter"/>
</dbReference>
<dbReference type="EMBL" id="UYSG01011286">
    <property type="protein sequence ID" value="VDL61734.1"/>
    <property type="molecule type" value="Genomic_DNA"/>
</dbReference>
<keyword evidence="4" id="KW-0010">Activator</keyword>
<evidence type="ECO:0000313" key="9">
    <source>
        <dbReference type="Proteomes" id="UP000274504"/>
    </source>
</evidence>
<dbReference type="GO" id="GO:0060070">
    <property type="term" value="P:canonical Wnt signaling pathway"/>
    <property type="evidence" value="ECO:0007669"/>
    <property type="project" value="TreeGrafter"/>
</dbReference>
<dbReference type="PANTHER" id="PTHR10373">
    <property type="entry name" value="TRANSCRIPTION FACTOR 7 FAMILY MEMBER"/>
    <property type="match status" value="1"/>
</dbReference>
<dbReference type="AlphaFoldDB" id="A0A0R3SV44"/>
<accession>A0A0R3SV44</accession>
<dbReference type="PANTHER" id="PTHR10373:SF38">
    <property type="entry name" value="PROTEIN PANGOLIN, ISOFORM J"/>
    <property type="match status" value="1"/>
</dbReference>
<keyword evidence="6" id="KW-0539">Nucleus</keyword>
<reference evidence="8 9" key="2">
    <citation type="submission" date="2018-11" db="EMBL/GenBank/DDBJ databases">
        <authorList>
            <consortium name="Pathogen Informatics"/>
        </authorList>
    </citation>
    <scope>NUCLEOTIDE SEQUENCE [LARGE SCALE GENOMIC DNA]</scope>
</reference>
<feature type="compositionally biased region" description="Polar residues" evidence="7">
    <location>
        <begin position="314"/>
        <end position="376"/>
    </location>
</feature>
<feature type="region of interest" description="Disordered" evidence="7">
    <location>
        <begin position="306"/>
        <end position="411"/>
    </location>
</feature>
<comment type="subcellular location">
    <subcellularLocation>
        <location evidence="1">Nucleus</location>
    </subcellularLocation>
</comment>
<dbReference type="OrthoDB" id="6247875at2759"/>
<protein>
    <submittedName>
        <fullName evidence="10">Nuclear receptor domain-containing protein</fullName>
    </submittedName>
</protein>
<keyword evidence="2" id="KW-0805">Transcription regulation</keyword>
<feature type="region of interest" description="Disordered" evidence="7">
    <location>
        <begin position="202"/>
        <end position="223"/>
    </location>
</feature>
<evidence type="ECO:0000256" key="2">
    <source>
        <dbReference type="ARBA" id="ARBA00023015"/>
    </source>
</evidence>
<evidence type="ECO:0000256" key="3">
    <source>
        <dbReference type="ARBA" id="ARBA00023125"/>
    </source>
</evidence>
<evidence type="ECO:0000256" key="5">
    <source>
        <dbReference type="ARBA" id="ARBA00023163"/>
    </source>
</evidence>
<reference evidence="10" key="1">
    <citation type="submission" date="2017-02" db="UniProtKB">
        <authorList>
            <consortium name="WormBaseParasite"/>
        </authorList>
    </citation>
    <scope>IDENTIFICATION</scope>
</reference>
<feature type="compositionally biased region" description="Polar residues" evidence="7">
    <location>
        <begin position="396"/>
        <end position="406"/>
    </location>
</feature>
<keyword evidence="3" id="KW-0238">DNA-binding</keyword>
<dbReference type="GO" id="GO:0000978">
    <property type="term" value="F:RNA polymerase II cis-regulatory region sequence-specific DNA binding"/>
    <property type="evidence" value="ECO:0007669"/>
    <property type="project" value="TreeGrafter"/>
</dbReference>
<evidence type="ECO:0000256" key="4">
    <source>
        <dbReference type="ARBA" id="ARBA00023159"/>
    </source>
</evidence>
<evidence type="ECO:0000256" key="1">
    <source>
        <dbReference type="ARBA" id="ARBA00004123"/>
    </source>
</evidence>
<dbReference type="GO" id="GO:0000981">
    <property type="term" value="F:DNA-binding transcription factor activity, RNA polymerase II-specific"/>
    <property type="evidence" value="ECO:0007669"/>
    <property type="project" value="TreeGrafter"/>
</dbReference>
<keyword evidence="5" id="KW-0804">Transcription</keyword>
<dbReference type="WBParaSite" id="HDID_0000941801-mRNA-1">
    <property type="protein sequence ID" value="HDID_0000941801-mRNA-1"/>
    <property type="gene ID" value="HDID_0000941801"/>
</dbReference>